<accession>A0A5S9NZ79</accession>
<reference evidence="1 2" key="1">
    <citation type="submission" date="2019-12" db="EMBL/GenBank/DDBJ databases">
        <authorList>
            <person name="Reyes-Prieto M."/>
        </authorList>
    </citation>
    <scope>NUCLEOTIDE SEQUENCE [LARGE SCALE GENOMIC DNA]</scope>
    <source>
        <strain evidence="1">HF14-78462</strain>
    </source>
</reference>
<dbReference type="RefSeq" id="WP_159598729.1">
    <property type="nucleotide sequence ID" value="NZ_CACSAS010000001.1"/>
</dbReference>
<gene>
    <name evidence="1" type="ORF">STARVERO_01988</name>
</gene>
<evidence type="ECO:0000313" key="1">
    <source>
        <dbReference type="EMBL" id="CAA0096217.1"/>
    </source>
</evidence>
<name>A0A5S9NZ79_9HYPH</name>
<evidence type="ECO:0000313" key="2">
    <source>
        <dbReference type="Proteomes" id="UP000433050"/>
    </source>
</evidence>
<dbReference type="AlphaFoldDB" id="A0A5S9NZ79"/>
<dbReference type="Proteomes" id="UP000433050">
    <property type="component" value="Unassembled WGS sequence"/>
</dbReference>
<protein>
    <submittedName>
        <fullName evidence="1">Uncharacterized protein</fullName>
    </submittedName>
</protein>
<proteinExistence type="predicted"/>
<dbReference type="EMBL" id="CACSAS010000001">
    <property type="protein sequence ID" value="CAA0096217.1"/>
    <property type="molecule type" value="Genomic_DNA"/>
</dbReference>
<keyword evidence="2" id="KW-1185">Reference proteome</keyword>
<sequence length="55" mass="6304">MMDHVFRWDRCGRKGELCHVFARGAMNSVGVRFADGWTMVTSRYAVRRLVSEALA</sequence>
<organism evidence="1 2">
    <name type="scientific">Starkeya nomas</name>
    <dbReference type="NCBI Taxonomy" id="2666134"/>
    <lineage>
        <taxon>Bacteria</taxon>
        <taxon>Pseudomonadati</taxon>
        <taxon>Pseudomonadota</taxon>
        <taxon>Alphaproteobacteria</taxon>
        <taxon>Hyphomicrobiales</taxon>
        <taxon>Xanthobacteraceae</taxon>
        <taxon>Starkeya</taxon>
    </lineage>
</organism>